<dbReference type="AlphaFoldDB" id="A0A6I6LD38"/>
<dbReference type="EMBL" id="CP035733">
    <property type="protein sequence ID" value="QGY80382.1"/>
    <property type="molecule type" value="Genomic_DNA"/>
</dbReference>
<evidence type="ECO:0000313" key="1">
    <source>
        <dbReference type="EMBL" id="QGY80382.1"/>
    </source>
</evidence>
<name>A0A6I6LD38_9SPHN</name>
<protein>
    <recommendedName>
        <fullName evidence="3">IS110 family transposase</fullName>
    </recommendedName>
</protein>
<dbReference type="Proteomes" id="UP000428803">
    <property type="component" value="Chromosome"/>
</dbReference>
<evidence type="ECO:0008006" key="3">
    <source>
        <dbReference type="Google" id="ProtNLM"/>
    </source>
</evidence>
<dbReference type="OrthoDB" id="8261795at2"/>
<dbReference type="RefSeq" id="WP_158899557.1">
    <property type="nucleotide sequence ID" value="NZ_CP035733.1"/>
</dbReference>
<sequence>MYDHIFFALDMLVRSTHISIGIDVGKARNATTVADAERGGEVRFIGEVDASPDAIRQVLQRIAAKYDVVHFCYEAGPTGHE</sequence>
<gene>
    <name evidence="1" type="ORF">EUU25_06960</name>
</gene>
<organism evidence="1 2">
    <name type="scientific">Sphingorhabdus lacus</name>
    <dbReference type="NCBI Taxonomy" id="392610"/>
    <lineage>
        <taxon>Bacteria</taxon>
        <taxon>Pseudomonadati</taxon>
        <taxon>Pseudomonadota</taxon>
        <taxon>Alphaproteobacteria</taxon>
        <taxon>Sphingomonadales</taxon>
        <taxon>Sphingomonadaceae</taxon>
        <taxon>Sphingorhabdus</taxon>
    </lineage>
</organism>
<evidence type="ECO:0000313" key="2">
    <source>
        <dbReference type="Proteomes" id="UP000428803"/>
    </source>
</evidence>
<accession>A0A6I6LD38</accession>
<proteinExistence type="predicted"/>
<keyword evidence="2" id="KW-1185">Reference proteome</keyword>
<reference evidence="2" key="1">
    <citation type="submission" date="2019-01" db="EMBL/GenBank/DDBJ databases">
        <title>Sphingorhabdus lacus sp.nov., isolated from an oligotrophic freshwater lake.</title>
        <authorList>
            <person name="Park M."/>
        </authorList>
    </citation>
    <scope>NUCLEOTIDE SEQUENCE [LARGE SCALE GENOMIC DNA]</scope>
    <source>
        <strain evidence="2">IMCC1753</strain>
    </source>
</reference>
<dbReference type="KEGG" id="slaa:EUU25_06960"/>